<comment type="caution">
    <text evidence="1">The sequence shown here is derived from an EMBL/GenBank/DDBJ whole genome shotgun (WGS) entry which is preliminary data.</text>
</comment>
<proteinExistence type="predicted"/>
<organism evidence="1 2">
    <name type="scientific">Rubroshorea leprosula</name>
    <dbReference type="NCBI Taxonomy" id="152421"/>
    <lineage>
        <taxon>Eukaryota</taxon>
        <taxon>Viridiplantae</taxon>
        <taxon>Streptophyta</taxon>
        <taxon>Embryophyta</taxon>
        <taxon>Tracheophyta</taxon>
        <taxon>Spermatophyta</taxon>
        <taxon>Magnoliopsida</taxon>
        <taxon>eudicotyledons</taxon>
        <taxon>Gunneridae</taxon>
        <taxon>Pentapetalae</taxon>
        <taxon>rosids</taxon>
        <taxon>malvids</taxon>
        <taxon>Malvales</taxon>
        <taxon>Dipterocarpaceae</taxon>
        <taxon>Rubroshorea</taxon>
    </lineage>
</organism>
<dbReference type="Proteomes" id="UP001054252">
    <property type="component" value="Unassembled WGS sequence"/>
</dbReference>
<protein>
    <submittedName>
        <fullName evidence="1">Uncharacterized protein</fullName>
    </submittedName>
</protein>
<name>A0AAV5MVE7_9ROSI</name>
<accession>A0AAV5MVE7</accession>
<feature type="non-terminal residue" evidence="1">
    <location>
        <position position="1"/>
    </location>
</feature>
<sequence length="32" mass="3654">GKQQQQNNVETSQNWAAFKQKCSSKKATKTKQ</sequence>
<gene>
    <name evidence="1" type="ORF">SLEP1_g60477</name>
</gene>
<evidence type="ECO:0000313" key="1">
    <source>
        <dbReference type="EMBL" id="GKV53966.1"/>
    </source>
</evidence>
<dbReference type="EMBL" id="BPVZ01002519">
    <property type="protein sequence ID" value="GKV53966.1"/>
    <property type="molecule type" value="Genomic_DNA"/>
</dbReference>
<dbReference type="AlphaFoldDB" id="A0AAV5MVE7"/>
<reference evidence="1 2" key="1">
    <citation type="journal article" date="2021" name="Commun. Biol.">
        <title>The genome of Shorea leprosula (Dipterocarpaceae) highlights the ecological relevance of drought in aseasonal tropical rainforests.</title>
        <authorList>
            <person name="Ng K.K.S."/>
            <person name="Kobayashi M.J."/>
            <person name="Fawcett J.A."/>
            <person name="Hatakeyama M."/>
            <person name="Paape T."/>
            <person name="Ng C.H."/>
            <person name="Ang C.C."/>
            <person name="Tnah L.H."/>
            <person name="Lee C.T."/>
            <person name="Nishiyama T."/>
            <person name="Sese J."/>
            <person name="O'Brien M.J."/>
            <person name="Copetti D."/>
            <person name="Mohd Noor M.I."/>
            <person name="Ong R.C."/>
            <person name="Putra M."/>
            <person name="Sireger I.Z."/>
            <person name="Indrioko S."/>
            <person name="Kosugi Y."/>
            <person name="Izuno A."/>
            <person name="Isagi Y."/>
            <person name="Lee S.L."/>
            <person name="Shimizu K.K."/>
        </authorList>
    </citation>
    <scope>NUCLEOTIDE SEQUENCE [LARGE SCALE GENOMIC DNA]</scope>
    <source>
        <strain evidence="1">214</strain>
    </source>
</reference>
<evidence type="ECO:0000313" key="2">
    <source>
        <dbReference type="Proteomes" id="UP001054252"/>
    </source>
</evidence>
<keyword evidence="2" id="KW-1185">Reference proteome</keyword>